<dbReference type="InterPro" id="IPR000742">
    <property type="entry name" value="EGF"/>
</dbReference>
<feature type="domain" description="EGF-like" evidence="3">
    <location>
        <begin position="1278"/>
        <end position="1311"/>
    </location>
</feature>
<evidence type="ECO:0000259" key="3">
    <source>
        <dbReference type="SMART" id="SM00181"/>
    </source>
</evidence>
<keyword evidence="2" id="KW-0732">Signal</keyword>
<feature type="domain" description="EGF-like" evidence="3">
    <location>
        <begin position="1597"/>
        <end position="1637"/>
    </location>
</feature>
<dbReference type="InterPro" id="IPR006212">
    <property type="entry name" value="Furin_repeat"/>
</dbReference>
<reference evidence="4 5" key="1">
    <citation type="submission" date="2020-08" db="EMBL/GenBank/DDBJ databases">
        <authorList>
            <person name="Hejnol A."/>
        </authorList>
    </citation>
    <scope>NUCLEOTIDE SEQUENCE [LARGE SCALE GENOMIC DNA]</scope>
</reference>
<feature type="chain" id="PRO_5029828547" evidence="2">
    <location>
        <begin position="20"/>
        <end position="1788"/>
    </location>
</feature>
<evidence type="ECO:0000313" key="4">
    <source>
        <dbReference type="EMBL" id="CAD5111536.1"/>
    </source>
</evidence>
<accession>A0A7I8VAC6</accession>
<name>A0A7I8VAC6_9ANNE</name>
<feature type="domain" description="EGF-like" evidence="3">
    <location>
        <begin position="394"/>
        <end position="433"/>
    </location>
</feature>
<feature type="domain" description="EGF-like" evidence="3">
    <location>
        <begin position="277"/>
        <end position="310"/>
    </location>
</feature>
<organism evidence="4 5">
    <name type="scientific">Dimorphilus gyrociliatus</name>
    <dbReference type="NCBI Taxonomy" id="2664684"/>
    <lineage>
        <taxon>Eukaryota</taxon>
        <taxon>Metazoa</taxon>
        <taxon>Spiralia</taxon>
        <taxon>Lophotrochozoa</taxon>
        <taxon>Annelida</taxon>
        <taxon>Polychaeta</taxon>
        <taxon>Polychaeta incertae sedis</taxon>
        <taxon>Dinophilidae</taxon>
        <taxon>Dimorphilus</taxon>
    </lineage>
</organism>
<feature type="domain" description="EGF-like" evidence="3">
    <location>
        <begin position="133"/>
        <end position="167"/>
    </location>
</feature>
<dbReference type="SMART" id="SM00181">
    <property type="entry name" value="EGF"/>
    <property type="match status" value="19"/>
</dbReference>
<feature type="domain" description="EGF-like" evidence="3">
    <location>
        <begin position="1017"/>
        <end position="1070"/>
    </location>
</feature>
<feature type="domain" description="EGF-like" evidence="3">
    <location>
        <begin position="1420"/>
        <end position="1458"/>
    </location>
</feature>
<feature type="transmembrane region" description="Helical" evidence="1">
    <location>
        <begin position="1765"/>
        <end position="1787"/>
    </location>
</feature>
<sequence length="1788" mass="187164">MKNFFLLGLCAVVFQYSQTATVPSSDVYNCESGQTGARTTSCGMCSSGQIPSSDRLKCFKCPDFCSKGKCTLKTDVSNENDATLCSQCIEHYFLDTGKCAECSTGCKNCTSATSCLDCYSNYAMNDATKLCIPCPSNCVKCTWNSATSNVDCDTCADRYIKKDTGCTSCLSYCKSCTYNKDTGVSCSSCDTNAYKEITNNINTCKLCSTAISGCNKCSDKDTCTECMSKAYALTTSNKCETCSSIHSACTECDASSGTNKCKTCKSGYYLKDDSCSVCPRNCDTCEETNSIVKCTKCKVDYTVVDPKTCDRCPDNCLECEVSGSKLVCKSGRCAPKYALNSDNLCSKCPDNCKACSWSSSNSRTECSGTDASHSCVENEGGKSWGRKSDGKCIACPGNCLKCYFKSSSASSPICYASKCQKGFAFDDDTGNCVSCPSGCDYCKKRDSTITCLKCSAKYAPKYKVNIAAIDSCMSCSISNCDYCEVIGDKVECLRSPCASKATNSNNKKFSFSSKTCATSCPTDSMCETKKVNDENEACFCRSCPDGSAVILAGANAGVCKSCGTDCEDCQLSADKMDVECKSCKGSKQWVSVELSGSVKKGCYDCTAASPQCEVLEVSGSTCRCKLDKCIGDISLDPLRSVIQEATSKQRCKACVEDIPNALWCSGTYGSPFTLGACQYGYIKKTGADTCIPIPSDCKKYTGDAAGPPAAEHATCTECLKGKVVSSGACTPCPSGCSDCKPVGTNPVICTACTEPNKIGIDCLTPEATCTPATVENCDTKWASVAHPAPAAACKCIRCTDTFAVGTSVPNTNNTIGDCAPGTPAAPQITDCLQQFNSPAGSGTVHCVRCVDGKEVVGDTTCASVTGCKNNYSFGGPAAGCLIADAGKMMDDGSTNTVITVDSEALASGNCKGYLPGTGSPTPANKGRCGGCATGFTLDYSPTKYDCKSCTVSELDHCTFAVSSGGTCMCGRCTDDAGGKVYHKHPTLPGCTENDAITGCDTHTLKLKNGAYIVACAICSGTNVLAEDGLSCVACSKTCTGGIKVVAAGATSCTCDCRSVGFENSAGDDCIACATNTKTGCSEVQLNADSCECQTCNANFVMKADKSECVACNTGPGGATSNCKNCNLDNSNQVTVCSDCDSGYALHTSSTPGTNPSCMACGTGCATCTVDTSGASATTDNKCTVCSSGYALNNVGLCIQCPTSPEACSECRIDPDDQTRTLCLSFGCAAGALRDSNFNCDSCASLTGCDICVKQIGDTLKCLKCNTGYYMDSNSVCQTCVSGCDFCVDGTTCIPNGCKDGYIRHRTEGTCIPCTGSGVSRCAYETATSDDLIPKICETGYNLNTAASPVECERCDPNCKSCKTNGKDKCDSGQCNSDYFFDSSDQRCYNNKAGCLASTRSNGKITCSSCNTATSVLSNGECKTCPTGCSGCSFDATTSQFTCSSCKAQYYKTSDNLCLPCPTGCSVCSLNGEAVECTSCLATYGLKGTSCELCGIGECQTCSVPSGGSGLVCLTCSNKFYLNSDDCGQCPKFCKECSYNQKYECTKCYDRYAKASDGTCVPCPSNCETCTANADKTTRCTKCISKSFSLKTDGTCVPCSEAAFANCATCGPTPSGGKAKCDMCSEGFTLQDDKLACVSCSIIGCGLCTHGRICSKCKSGFYLHNYDRECARKCFECKGNQADCGNDISSTKNSTDKVKVIDCGIGDCWAYRTEVSGTITFARGCSNETCTSANENENCKTANGKKECVQCCRGERCNTWELDGKAGVAGLFAACFIIAVSCILSILIN</sequence>
<feature type="domain" description="EGF-like" evidence="3">
    <location>
        <begin position="1528"/>
        <end position="1560"/>
    </location>
</feature>
<dbReference type="SMART" id="SM00261">
    <property type="entry name" value="FU"/>
    <property type="match status" value="12"/>
</dbReference>
<feature type="domain" description="EGF-like" evidence="3">
    <location>
        <begin position="241"/>
        <end position="276"/>
    </location>
</feature>
<comment type="caution">
    <text evidence="4">The sequence shown here is derived from an EMBL/GenBank/DDBJ whole genome shotgun (WGS) entry which is preliminary data.</text>
</comment>
<dbReference type="Proteomes" id="UP000549394">
    <property type="component" value="Unassembled WGS sequence"/>
</dbReference>
<feature type="domain" description="EGF-like" evidence="3">
    <location>
        <begin position="1459"/>
        <end position="1491"/>
    </location>
</feature>
<evidence type="ECO:0000256" key="2">
    <source>
        <dbReference type="SAM" id="SignalP"/>
    </source>
</evidence>
<evidence type="ECO:0000313" key="5">
    <source>
        <dbReference type="Proteomes" id="UP000549394"/>
    </source>
</evidence>
<dbReference type="SUPFAM" id="SSF57184">
    <property type="entry name" value="Growth factor receptor domain"/>
    <property type="match status" value="6"/>
</dbReference>
<dbReference type="PANTHER" id="PTHR23275:SF100">
    <property type="entry name" value="EGF-LIKE DOMAIN-CONTAINING PROTEIN"/>
    <property type="match status" value="1"/>
</dbReference>
<dbReference type="InterPro" id="IPR052798">
    <property type="entry name" value="Giardia_VSA"/>
</dbReference>
<feature type="domain" description="EGF-like" evidence="3">
    <location>
        <begin position="1492"/>
        <end position="1527"/>
    </location>
</feature>
<feature type="domain" description="EGF-like" evidence="3">
    <location>
        <begin position="60"/>
        <end position="100"/>
    </location>
</feature>
<feature type="domain" description="EGF-like" evidence="3">
    <location>
        <begin position="1241"/>
        <end position="1277"/>
    </location>
</feature>
<keyword evidence="1" id="KW-0812">Transmembrane</keyword>
<keyword evidence="1" id="KW-1133">Transmembrane helix</keyword>
<keyword evidence="5" id="KW-1185">Reference proteome</keyword>
<feature type="domain" description="EGF-like" evidence="3">
    <location>
        <begin position="1561"/>
        <end position="1596"/>
    </location>
</feature>
<dbReference type="PANTHER" id="PTHR23275">
    <property type="entry name" value="CABRIOLET.-RELATED"/>
    <property type="match status" value="1"/>
</dbReference>
<gene>
    <name evidence="4" type="ORF">DGYR_LOCUS823</name>
</gene>
<dbReference type="InterPro" id="IPR009030">
    <property type="entry name" value="Growth_fac_rcpt_cys_sf"/>
</dbReference>
<keyword evidence="1" id="KW-0472">Membrane</keyword>
<evidence type="ECO:0000256" key="1">
    <source>
        <dbReference type="SAM" id="Phobius"/>
    </source>
</evidence>
<feature type="domain" description="EGF-like" evidence="3">
    <location>
        <begin position="1110"/>
        <end position="1158"/>
    </location>
</feature>
<feature type="domain" description="EGF-like" evidence="3">
    <location>
        <begin position="101"/>
        <end position="132"/>
    </location>
</feature>
<feature type="domain" description="EGF-like" evidence="3">
    <location>
        <begin position="1159"/>
        <end position="1198"/>
    </location>
</feature>
<feature type="signal peptide" evidence="2">
    <location>
        <begin position="1"/>
        <end position="19"/>
    </location>
</feature>
<protein>
    <submittedName>
        <fullName evidence="4">DgyrCDS839</fullName>
    </submittedName>
</protein>
<feature type="domain" description="EGF-like" evidence="3">
    <location>
        <begin position="1638"/>
        <end position="1670"/>
    </location>
</feature>
<dbReference type="EMBL" id="CAJFCJ010000001">
    <property type="protein sequence ID" value="CAD5111536.1"/>
    <property type="molecule type" value="Genomic_DNA"/>
</dbReference>
<proteinExistence type="predicted"/>
<dbReference type="OrthoDB" id="19903at2759"/>
<feature type="domain" description="EGF-like" evidence="3">
    <location>
        <begin position="1071"/>
        <end position="1109"/>
    </location>
</feature>